<comment type="caution">
    <text evidence="1">The sequence shown here is derived from an EMBL/GenBank/DDBJ whole genome shotgun (WGS) entry which is preliminary data.</text>
</comment>
<dbReference type="Gene3D" id="3.20.20.70">
    <property type="entry name" value="Aldolase class I"/>
    <property type="match status" value="1"/>
</dbReference>
<reference evidence="1 2" key="1">
    <citation type="journal article" date="2015" name="Plant Cell">
        <title>Oil accumulation by the oleaginous diatom Fistulifera solaris as revealed by the genome and transcriptome.</title>
        <authorList>
            <person name="Tanaka T."/>
            <person name="Maeda Y."/>
            <person name="Veluchamy A."/>
            <person name="Tanaka M."/>
            <person name="Abida H."/>
            <person name="Marechal E."/>
            <person name="Bowler C."/>
            <person name="Muto M."/>
            <person name="Sunaga Y."/>
            <person name="Tanaka M."/>
            <person name="Yoshino T."/>
            <person name="Taniguchi T."/>
            <person name="Fukuda Y."/>
            <person name="Nemoto M."/>
            <person name="Matsumoto M."/>
            <person name="Wong P.S."/>
            <person name="Aburatani S."/>
            <person name="Fujibuchi W."/>
        </authorList>
    </citation>
    <scope>NUCLEOTIDE SEQUENCE [LARGE SCALE GENOMIC DNA]</scope>
    <source>
        <strain evidence="1 2">JPCC DA0580</strain>
    </source>
</reference>
<protein>
    <submittedName>
        <fullName evidence="1">Uncharacterized protein</fullName>
    </submittedName>
</protein>
<dbReference type="InterPro" id="IPR013785">
    <property type="entry name" value="Aldolase_TIM"/>
</dbReference>
<dbReference type="AlphaFoldDB" id="A0A1Z5KNR0"/>
<keyword evidence="2" id="KW-1185">Reference proteome</keyword>
<name>A0A1Z5KNR0_FISSO</name>
<accession>A0A1Z5KNR0</accession>
<organism evidence="1 2">
    <name type="scientific">Fistulifera solaris</name>
    <name type="common">Oleaginous diatom</name>
    <dbReference type="NCBI Taxonomy" id="1519565"/>
    <lineage>
        <taxon>Eukaryota</taxon>
        <taxon>Sar</taxon>
        <taxon>Stramenopiles</taxon>
        <taxon>Ochrophyta</taxon>
        <taxon>Bacillariophyta</taxon>
        <taxon>Bacillariophyceae</taxon>
        <taxon>Bacillariophycidae</taxon>
        <taxon>Naviculales</taxon>
        <taxon>Naviculaceae</taxon>
        <taxon>Fistulifera</taxon>
    </lineage>
</organism>
<dbReference type="OrthoDB" id="10564105at2759"/>
<gene>
    <name evidence="1" type="ORF">FisN_21Hu266</name>
</gene>
<dbReference type="InterPro" id="IPR058240">
    <property type="entry name" value="rSAM_sf"/>
</dbReference>
<evidence type="ECO:0000313" key="1">
    <source>
        <dbReference type="EMBL" id="GAX27916.1"/>
    </source>
</evidence>
<dbReference type="InParanoid" id="A0A1Z5KNR0"/>
<sequence length="219" mass="23854">MFPTRLARARGTSRYLKRWSSSEAAHPLFVWLDDTSDLLGSASKLLLPISKPLSQAGCTHPDDVIELVHQHYQMEHQFVGGMGENDLGVWFASISPQKDTLEFDLLMQESIQAIKEERHGVPFGAFTNGLVTEPPNIPLSEVGLDCIQVSLWAGNPKTYQEKTGLDARAFGQVCGFIANAAEQGIAVEVGISASADVSAARDLAMSLGARDVHVYNTDR</sequence>
<dbReference type="Proteomes" id="UP000198406">
    <property type="component" value="Unassembled WGS sequence"/>
</dbReference>
<dbReference type="SUPFAM" id="SSF102114">
    <property type="entry name" value="Radical SAM enzymes"/>
    <property type="match status" value="1"/>
</dbReference>
<proteinExistence type="predicted"/>
<evidence type="ECO:0000313" key="2">
    <source>
        <dbReference type="Proteomes" id="UP000198406"/>
    </source>
</evidence>
<dbReference type="EMBL" id="BDSP01000260">
    <property type="protein sequence ID" value="GAX27916.1"/>
    <property type="molecule type" value="Genomic_DNA"/>
</dbReference>